<evidence type="ECO:0000256" key="11">
    <source>
        <dbReference type="ARBA" id="ARBA00023264"/>
    </source>
</evidence>
<dbReference type="GO" id="GO:0016301">
    <property type="term" value="F:kinase activity"/>
    <property type="evidence" value="ECO:0007669"/>
    <property type="project" value="UniProtKB-KW"/>
</dbReference>
<reference evidence="13 14" key="1">
    <citation type="submission" date="2021-08" db="EMBL/GenBank/DDBJ databases">
        <authorList>
            <person name="Zhang D."/>
            <person name="Zhang A."/>
            <person name="Wang L."/>
        </authorList>
    </citation>
    <scope>NUCLEOTIDE SEQUENCE [LARGE SCALE GENOMIC DNA]</scope>
    <source>
        <strain evidence="13 14">WL0086</strain>
    </source>
</reference>
<dbReference type="SMART" id="SM00046">
    <property type="entry name" value="DAGKc"/>
    <property type="match status" value="1"/>
</dbReference>
<accession>A0ABZ1CBS0</accession>
<dbReference type="InterPro" id="IPR050187">
    <property type="entry name" value="Lipid_Phosphate_FormReg"/>
</dbReference>
<keyword evidence="9" id="KW-0443">Lipid metabolism</keyword>
<dbReference type="PANTHER" id="PTHR12358:SF106">
    <property type="entry name" value="LIPID KINASE YEGS"/>
    <property type="match status" value="1"/>
</dbReference>
<evidence type="ECO:0000256" key="6">
    <source>
        <dbReference type="ARBA" id="ARBA00022777"/>
    </source>
</evidence>
<evidence type="ECO:0000256" key="3">
    <source>
        <dbReference type="ARBA" id="ARBA00022679"/>
    </source>
</evidence>
<protein>
    <submittedName>
        <fullName evidence="13">Diacylglycerol kinase family protein</fullName>
    </submittedName>
</protein>
<evidence type="ECO:0000259" key="12">
    <source>
        <dbReference type="PROSITE" id="PS50146"/>
    </source>
</evidence>
<evidence type="ECO:0000256" key="7">
    <source>
        <dbReference type="ARBA" id="ARBA00022840"/>
    </source>
</evidence>
<evidence type="ECO:0000313" key="13">
    <source>
        <dbReference type="EMBL" id="WRQ89129.1"/>
    </source>
</evidence>
<comment type="cofactor">
    <cofactor evidence="1">
        <name>Mg(2+)</name>
        <dbReference type="ChEBI" id="CHEBI:18420"/>
    </cofactor>
</comment>
<dbReference type="InterPro" id="IPR017438">
    <property type="entry name" value="ATP-NAD_kinase_N"/>
</dbReference>
<dbReference type="InterPro" id="IPR045540">
    <property type="entry name" value="YegS/DAGK_C"/>
</dbReference>
<dbReference type="PROSITE" id="PS50146">
    <property type="entry name" value="DAGK"/>
    <property type="match status" value="1"/>
</dbReference>
<evidence type="ECO:0000256" key="9">
    <source>
        <dbReference type="ARBA" id="ARBA00023098"/>
    </source>
</evidence>
<keyword evidence="8" id="KW-0460">Magnesium</keyword>
<dbReference type="Pfam" id="PF00781">
    <property type="entry name" value="DAGK_cat"/>
    <property type="match status" value="1"/>
</dbReference>
<dbReference type="InterPro" id="IPR001206">
    <property type="entry name" value="Diacylglycerol_kinase_cat_dom"/>
</dbReference>
<evidence type="ECO:0000256" key="8">
    <source>
        <dbReference type="ARBA" id="ARBA00022842"/>
    </source>
</evidence>
<keyword evidence="11" id="KW-1208">Phospholipid metabolism</keyword>
<dbReference type="InterPro" id="IPR005218">
    <property type="entry name" value="Diacylglycerol/lipid_kinase"/>
</dbReference>
<keyword evidence="10" id="KW-0594">Phospholipid biosynthesis</keyword>
<evidence type="ECO:0000256" key="1">
    <source>
        <dbReference type="ARBA" id="ARBA00001946"/>
    </source>
</evidence>
<keyword evidence="6 13" id="KW-0418">Kinase</keyword>
<evidence type="ECO:0000256" key="4">
    <source>
        <dbReference type="ARBA" id="ARBA00022723"/>
    </source>
</evidence>
<evidence type="ECO:0000313" key="14">
    <source>
        <dbReference type="Proteomes" id="UP000738431"/>
    </source>
</evidence>
<name>A0ABZ1CBS0_9BACT</name>
<gene>
    <name evidence="13" type="ORF">K1X11_006890</name>
</gene>
<dbReference type="InterPro" id="IPR016064">
    <property type="entry name" value="NAD/diacylglycerol_kinase_sf"/>
</dbReference>
<dbReference type="NCBIfam" id="TIGR00147">
    <property type="entry name" value="YegS/Rv2252/BmrU family lipid kinase"/>
    <property type="match status" value="1"/>
</dbReference>
<dbReference type="Pfam" id="PF19279">
    <property type="entry name" value="YegS_C"/>
    <property type="match status" value="1"/>
</dbReference>
<dbReference type="Proteomes" id="UP000738431">
    <property type="component" value="Chromosome"/>
</dbReference>
<proteinExistence type="predicted"/>
<dbReference type="SUPFAM" id="SSF111331">
    <property type="entry name" value="NAD kinase/diacylglycerol kinase-like"/>
    <property type="match status" value="1"/>
</dbReference>
<feature type="domain" description="DAGKc" evidence="12">
    <location>
        <begin position="7"/>
        <end position="138"/>
    </location>
</feature>
<keyword evidence="3" id="KW-0808">Transferase</keyword>
<keyword evidence="4" id="KW-0479">Metal-binding</keyword>
<keyword evidence="2" id="KW-0444">Lipid biosynthesis</keyword>
<sequence length="302" mass="32551">MSSRYDIRSARTCFIFNPHSGHNRRDPYLLDRTRAFITEHKLPAEVRLTERPRHATDLARAAIAEGCELVVAIGGDGTLNEVAAALVDSPAALGLIPCGSGNGLGRHLGIPDPGRGAYRTLLDGRIRAIDTGVANGHPFFNAMGIGFDAEISSRFNHLTRRGLSAYVRTGLSAWFGYQPQTYAIANGTSELETRAFIVAVANSDQYGNDCFIAPGASVDDGQLNLTVLKHVSVLNAAPLAWRLFRGRLDGSPQAVRLTGAHFTLQRAHAGPIHTDGEVHETGTTIDIAVKPRSLRVLVPSER</sequence>
<reference evidence="13 14" key="2">
    <citation type="submission" date="2023-12" db="EMBL/GenBank/DDBJ databases">
        <title>Description of an unclassified Opitutus bacterium of Verrucomicrobiota.</title>
        <authorList>
            <person name="Zhang D.-F."/>
        </authorList>
    </citation>
    <scope>NUCLEOTIDE SEQUENCE [LARGE SCALE GENOMIC DNA]</scope>
    <source>
        <strain evidence="13 14">WL0086</strain>
    </source>
</reference>
<organism evidence="13 14">
    <name type="scientific">Actomonas aquatica</name>
    <dbReference type="NCBI Taxonomy" id="2866162"/>
    <lineage>
        <taxon>Bacteria</taxon>
        <taxon>Pseudomonadati</taxon>
        <taxon>Verrucomicrobiota</taxon>
        <taxon>Opitutia</taxon>
        <taxon>Opitutales</taxon>
        <taxon>Opitutaceae</taxon>
        <taxon>Actomonas</taxon>
    </lineage>
</organism>
<keyword evidence="14" id="KW-1185">Reference proteome</keyword>
<dbReference type="Gene3D" id="3.40.50.10330">
    <property type="entry name" value="Probable inorganic polyphosphate/atp-NAD kinase, domain 1"/>
    <property type="match status" value="1"/>
</dbReference>
<keyword evidence="5" id="KW-0547">Nucleotide-binding</keyword>
<dbReference type="EMBL" id="CP139781">
    <property type="protein sequence ID" value="WRQ89129.1"/>
    <property type="molecule type" value="Genomic_DNA"/>
</dbReference>
<dbReference type="PANTHER" id="PTHR12358">
    <property type="entry name" value="SPHINGOSINE KINASE"/>
    <property type="match status" value="1"/>
</dbReference>
<keyword evidence="7" id="KW-0067">ATP-binding</keyword>
<dbReference type="Gene3D" id="2.60.200.40">
    <property type="match status" value="1"/>
</dbReference>
<evidence type="ECO:0000256" key="2">
    <source>
        <dbReference type="ARBA" id="ARBA00022516"/>
    </source>
</evidence>
<evidence type="ECO:0000256" key="10">
    <source>
        <dbReference type="ARBA" id="ARBA00023209"/>
    </source>
</evidence>
<evidence type="ECO:0000256" key="5">
    <source>
        <dbReference type="ARBA" id="ARBA00022741"/>
    </source>
</evidence>
<dbReference type="RefSeq" id="WP_221030999.1">
    <property type="nucleotide sequence ID" value="NZ_CP139781.1"/>
</dbReference>